<dbReference type="PANTHER" id="PTHR43317:SF1">
    <property type="entry name" value="THERMOSPERMINE SYNTHASE ACAULIS5"/>
    <property type="match status" value="1"/>
</dbReference>
<feature type="transmembrane region" description="Helical" evidence="2">
    <location>
        <begin position="123"/>
        <end position="146"/>
    </location>
</feature>
<protein>
    <submittedName>
        <fullName evidence="3">Spermine synthase</fullName>
        <ecNumber evidence="3">2.5.1.16</ecNumber>
    </submittedName>
</protein>
<evidence type="ECO:0000256" key="2">
    <source>
        <dbReference type="SAM" id="Phobius"/>
    </source>
</evidence>
<evidence type="ECO:0000256" key="1">
    <source>
        <dbReference type="ARBA" id="ARBA00023115"/>
    </source>
</evidence>
<dbReference type="AlphaFoldDB" id="B3R165"/>
<dbReference type="Proteomes" id="UP000001692">
    <property type="component" value="Chromosome 1"/>
</dbReference>
<dbReference type="SUPFAM" id="SSF103473">
    <property type="entry name" value="MFS general substrate transporter"/>
    <property type="match status" value="1"/>
</dbReference>
<feature type="transmembrane region" description="Helical" evidence="2">
    <location>
        <begin position="225"/>
        <end position="247"/>
    </location>
</feature>
<keyword evidence="2" id="KW-1133">Transmembrane helix</keyword>
<dbReference type="GO" id="GO:0004766">
    <property type="term" value="F:spermidine synthase activity"/>
    <property type="evidence" value="ECO:0007669"/>
    <property type="project" value="UniProtKB-EC"/>
</dbReference>
<dbReference type="EC" id="2.5.1.16" evidence="3"/>
<feature type="transmembrane region" description="Helical" evidence="2">
    <location>
        <begin position="482"/>
        <end position="501"/>
    </location>
</feature>
<sequence length="895" mass="93577">MQGPAGPFQRDRTMVEARAGAGSGKDKVRHATATNGQGARAAAQAGQDKLAWQDAVLVPALLLFASGTAGLVFQVLWIRQLALVVGVEVHAVTTAVSAFFGGLALGGWAFGRSADRHGDPLRLYARLEIAVLLLGIGATLALARAAAPFAWMEDRVGLLAWALPFVLVILPAAAMGGTLPVLMRVLGSRPGRVGTHGGRLYAANTAGAIAGTLLAGFVLVPGLGILGSAMAAGALNGVAALAAWLLARRATNPSAPAGAHAAQDAAATGDVANGRLALLLYAAAGGIALGYEVVWSQAIVQFLSTRTFAFTVVLATYLAGLAIGSALAARHADRVRDPWGAFGLLVAAAGLVALLEFVLLGEWLLRAQGSLSAWVQALTASPLLAACARFALAALTVVFVPTLLLGAAFPFVLRVSVDSRRIGAGVGSVIALNTLGGIAGTALAGFVLVPHLGLVRTLSLLAVAAAVVGVVAVALGSGVRPAARWAVPMLGVLAVIAAALAPPDRLATLLARARGGELVFYEEGRGATVAVVEQASATNRFRRLYIQGVSNSGDAMTSQRYMRLQALLPLIVHNGTPKSALVIGLGTGITAGATLAWPGLEQRVVAELLPPVARAVPSFKGNFGVATDPRVEIRLRDGRRELLQSPQHYDLITLEPPPPSAVGVANLYSTDFYRLAAARLQPGGLVAQWLPLPTQNDADTRMLVRSFLDVFPHATLWTTELHEMLLVGSMSPLPLDVAQIRARFAQPGVAAALQAVGVRSAAALLATWVTDRAGLDWYAADAPPVTDDRPRIEYAGWVRPDAFPESLSRLLSLQSEPPLAGADDAFWRELRHEREILHTFYHAGLDAYRGDREAWASHITQAMRADPDNPYYAWFVGGQGRRAPAASQNTPRNAP</sequence>
<feature type="transmembrane region" description="Helical" evidence="2">
    <location>
        <begin position="56"/>
        <end position="77"/>
    </location>
</feature>
<evidence type="ECO:0000313" key="4">
    <source>
        <dbReference type="Proteomes" id="UP000001692"/>
    </source>
</evidence>
<dbReference type="NCBIfam" id="NF037959">
    <property type="entry name" value="MFS_SpdSyn"/>
    <property type="match status" value="2"/>
</dbReference>
<dbReference type="PANTHER" id="PTHR43317">
    <property type="entry name" value="THERMOSPERMINE SYNTHASE ACAULIS5"/>
    <property type="match status" value="1"/>
</dbReference>
<dbReference type="SUPFAM" id="SSF53335">
    <property type="entry name" value="S-adenosyl-L-methionine-dependent methyltransferases"/>
    <property type="match status" value="1"/>
</dbReference>
<dbReference type="KEGG" id="cti:RALTA_A1527"/>
<dbReference type="GO" id="GO:0006596">
    <property type="term" value="P:polyamine biosynthetic process"/>
    <property type="evidence" value="ECO:0007669"/>
    <property type="project" value="UniProtKB-KW"/>
</dbReference>
<name>B3R165_CUPTR</name>
<dbReference type="InterPro" id="IPR036259">
    <property type="entry name" value="MFS_trans_sf"/>
</dbReference>
<organism evidence="3 4">
    <name type="scientific">Cupriavidus taiwanensis (strain DSM 17343 / BCRC 17206 / CCUG 44338 / CIP 107171 / LMG 19424 / R1)</name>
    <name type="common">Ralstonia taiwanensis (strain LMG 19424)</name>
    <dbReference type="NCBI Taxonomy" id="977880"/>
    <lineage>
        <taxon>Bacteria</taxon>
        <taxon>Pseudomonadati</taxon>
        <taxon>Pseudomonadota</taxon>
        <taxon>Betaproteobacteria</taxon>
        <taxon>Burkholderiales</taxon>
        <taxon>Burkholderiaceae</taxon>
        <taxon>Cupriavidus</taxon>
    </lineage>
</organism>
<feature type="transmembrane region" description="Helical" evidence="2">
    <location>
        <begin position="341"/>
        <end position="363"/>
    </location>
</feature>
<feature type="transmembrane region" description="Helical" evidence="2">
    <location>
        <begin position="425"/>
        <end position="448"/>
    </location>
</feature>
<keyword evidence="2" id="KW-0472">Membrane</keyword>
<keyword evidence="2" id="KW-0812">Transmembrane</keyword>
<keyword evidence="4" id="KW-1185">Reference proteome</keyword>
<dbReference type="EMBL" id="CU633749">
    <property type="protein sequence ID" value="CAQ69475.1"/>
    <property type="molecule type" value="Genomic_DNA"/>
</dbReference>
<feature type="transmembrane region" description="Helical" evidence="2">
    <location>
        <begin position="383"/>
        <end position="413"/>
    </location>
</feature>
<evidence type="ECO:0000313" key="3">
    <source>
        <dbReference type="EMBL" id="CAQ69475.1"/>
    </source>
</evidence>
<keyword evidence="3" id="KW-0808">Transferase</keyword>
<feature type="transmembrane region" description="Helical" evidence="2">
    <location>
        <begin position="200"/>
        <end position="219"/>
    </location>
</feature>
<keyword evidence="1" id="KW-0620">Polyamine biosynthesis</keyword>
<feature type="transmembrane region" description="Helical" evidence="2">
    <location>
        <begin position="307"/>
        <end position="329"/>
    </location>
</feature>
<dbReference type="eggNOG" id="COG0421">
    <property type="taxonomic scope" value="Bacteria"/>
</dbReference>
<feature type="transmembrane region" description="Helical" evidence="2">
    <location>
        <begin position="454"/>
        <end position="475"/>
    </location>
</feature>
<dbReference type="InterPro" id="IPR029063">
    <property type="entry name" value="SAM-dependent_MTases_sf"/>
</dbReference>
<proteinExistence type="predicted"/>
<dbReference type="Gene3D" id="3.40.50.150">
    <property type="entry name" value="Vaccinia Virus protein VP39"/>
    <property type="match status" value="1"/>
</dbReference>
<feature type="transmembrane region" description="Helical" evidence="2">
    <location>
        <begin position="158"/>
        <end position="179"/>
    </location>
</feature>
<feature type="transmembrane region" description="Helical" evidence="2">
    <location>
        <begin position="89"/>
        <end position="111"/>
    </location>
</feature>
<gene>
    <name evidence="3" type="ordered locus">RALTA_A1527</name>
</gene>
<dbReference type="HOGENOM" id="CLU_010122_1_0_4"/>
<accession>B3R165</accession>
<feature type="transmembrane region" description="Helical" evidence="2">
    <location>
        <begin position="276"/>
        <end position="295"/>
    </location>
</feature>
<reference evidence="3 4" key="1">
    <citation type="journal article" date="2008" name="Genome Res.">
        <title>Genome sequence of the beta-rhizobium Cupriavidus taiwanensis and comparative genomics of rhizobia.</title>
        <authorList>
            <person name="Amadou C."/>
            <person name="Pascal G."/>
            <person name="Mangenot S."/>
            <person name="Glew M."/>
            <person name="Bontemps C."/>
            <person name="Capela D."/>
            <person name="Carrere S."/>
            <person name="Cruveiller S."/>
            <person name="Dossat C."/>
            <person name="Lajus A."/>
            <person name="Marchetti M."/>
            <person name="Poinsot V."/>
            <person name="Rouy Z."/>
            <person name="Servin B."/>
            <person name="Saad M."/>
            <person name="Schenowitz C."/>
            <person name="Barbe V."/>
            <person name="Batut J."/>
            <person name="Medigue C."/>
            <person name="Masson-Boivin C."/>
        </authorList>
    </citation>
    <scope>NUCLEOTIDE SEQUENCE [LARGE SCALE GENOMIC DNA]</scope>
    <source>
        <strain evidence="4">DSM 17343 / BCRC 17206 / CCUG 44338 / CIP 107171 / LMG 19424 / R1</strain>
    </source>
</reference>